<comment type="caution">
    <text evidence="1">The sequence shown here is derived from an EMBL/GenBank/DDBJ whole genome shotgun (WGS) entry which is preliminary data.</text>
</comment>
<sequence>VTINLELHLSKKTELKSSARSLAKYDVYLYRVPKAKPQVLNRPSTKTANGPSRTKARVVRWEDDFYPSSPPCSICNPVSTRSLPASVFNELQQTKPWTINPYKL</sequence>
<dbReference type="EMBL" id="JAHRIQ010001959">
    <property type="protein sequence ID" value="MEQ2221816.1"/>
    <property type="molecule type" value="Genomic_DNA"/>
</dbReference>
<name>A0ABV0SNV1_9TELE</name>
<proteinExistence type="predicted"/>
<evidence type="ECO:0000313" key="1">
    <source>
        <dbReference type="EMBL" id="MEQ2221816.1"/>
    </source>
</evidence>
<organism evidence="1 2">
    <name type="scientific">Ilyodon furcidens</name>
    <name type="common">goldbreast splitfin</name>
    <dbReference type="NCBI Taxonomy" id="33524"/>
    <lineage>
        <taxon>Eukaryota</taxon>
        <taxon>Metazoa</taxon>
        <taxon>Chordata</taxon>
        <taxon>Craniata</taxon>
        <taxon>Vertebrata</taxon>
        <taxon>Euteleostomi</taxon>
        <taxon>Actinopterygii</taxon>
        <taxon>Neopterygii</taxon>
        <taxon>Teleostei</taxon>
        <taxon>Neoteleostei</taxon>
        <taxon>Acanthomorphata</taxon>
        <taxon>Ovalentaria</taxon>
        <taxon>Atherinomorphae</taxon>
        <taxon>Cyprinodontiformes</taxon>
        <taxon>Goodeidae</taxon>
        <taxon>Ilyodon</taxon>
    </lineage>
</organism>
<protein>
    <submittedName>
        <fullName evidence="1">Uncharacterized protein</fullName>
    </submittedName>
</protein>
<feature type="non-terminal residue" evidence="1">
    <location>
        <position position="1"/>
    </location>
</feature>
<keyword evidence="2" id="KW-1185">Reference proteome</keyword>
<evidence type="ECO:0000313" key="2">
    <source>
        <dbReference type="Proteomes" id="UP001482620"/>
    </source>
</evidence>
<dbReference type="Proteomes" id="UP001482620">
    <property type="component" value="Unassembled WGS sequence"/>
</dbReference>
<accession>A0ABV0SNV1</accession>
<reference evidence="1 2" key="1">
    <citation type="submission" date="2021-06" db="EMBL/GenBank/DDBJ databases">
        <authorList>
            <person name="Palmer J.M."/>
        </authorList>
    </citation>
    <scope>NUCLEOTIDE SEQUENCE [LARGE SCALE GENOMIC DNA]</scope>
    <source>
        <strain evidence="2">if_2019</strain>
        <tissue evidence="1">Muscle</tissue>
    </source>
</reference>
<gene>
    <name evidence="1" type="ORF">ILYODFUR_019514</name>
</gene>